<evidence type="ECO:0000313" key="2">
    <source>
        <dbReference type="Proteomes" id="UP001161099"/>
    </source>
</evidence>
<sequence length="164" mass="19158">MSELYYFVNIEQQSLDIRITEDLLDDQEITQEKHNQLFIALNNQCAILEDLTVSEPCPSAHHVWDGANWVDKRTEEEKYATYLTQFTPLTRRQFKLSLLENGLLDTVEQMIGAIEDPVLKSRIQIEYSESERFERTNDSVQYMLGVLNLSSEQVDDIWLHAMTL</sequence>
<comment type="caution">
    <text evidence="1">The sequence shown here is derived from an EMBL/GenBank/DDBJ whole genome shotgun (WGS) entry which is preliminary data.</text>
</comment>
<name>A0AA42LJ95_ACIJO</name>
<dbReference type="Proteomes" id="UP001161099">
    <property type="component" value="Unassembled WGS sequence"/>
</dbReference>
<dbReference type="EMBL" id="JAOCDR010000064">
    <property type="protein sequence ID" value="MDH0657523.1"/>
    <property type="molecule type" value="Genomic_DNA"/>
</dbReference>
<dbReference type="AlphaFoldDB" id="A0AA42LJ95"/>
<accession>A0AA42LJ95</accession>
<evidence type="ECO:0000313" key="1">
    <source>
        <dbReference type="EMBL" id="MDH0657523.1"/>
    </source>
</evidence>
<organism evidence="1 2">
    <name type="scientific">Acinetobacter johnsonii</name>
    <dbReference type="NCBI Taxonomy" id="40214"/>
    <lineage>
        <taxon>Bacteria</taxon>
        <taxon>Pseudomonadati</taxon>
        <taxon>Pseudomonadota</taxon>
        <taxon>Gammaproteobacteria</taxon>
        <taxon>Moraxellales</taxon>
        <taxon>Moraxellaceae</taxon>
        <taxon>Acinetobacter</taxon>
    </lineage>
</organism>
<gene>
    <name evidence="1" type="ORF">N5D11_15635</name>
</gene>
<dbReference type="RefSeq" id="WP_227556866.1">
    <property type="nucleotide sequence ID" value="NZ_CP068195.1"/>
</dbReference>
<proteinExistence type="predicted"/>
<reference evidence="1" key="1">
    <citation type="submission" date="2022-09" db="EMBL/GenBank/DDBJ databases">
        <title>Intensive care unit water sources are persistently colonized with multi-drug resistant bacteria and are the site of extensive horizontal gene transfer of antibiotic resistance genes.</title>
        <authorList>
            <person name="Diorio-Toth L."/>
        </authorList>
    </citation>
    <scope>NUCLEOTIDE SEQUENCE</scope>
    <source>
        <strain evidence="1">GD03851</strain>
    </source>
</reference>
<protein>
    <submittedName>
        <fullName evidence="1">Uncharacterized protein</fullName>
    </submittedName>
</protein>